<dbReference type="OMA" id="YRIQENM"/>
<feature type="compositionally biased region" description="Basic and acidic residues" evidence="1">
    <location>
        <begin position="18"/>
        <end position="44"/>
    </location>
</feature>
<proteinExistence type="predicted"/>
<evidence type="ECO:0000313" key="2">
    <source>
        <dbReference type="EMBL" id="ONK57862.1"/>
    </source>
</evidence>
<dbReference type="EMBL" id="CM007389">
    <property type="protein sequence ID" value="ONK57862.1"/>
    <property type="molecule type" value="Genomic_DNA"/>
</dbReference>
<sequence>MQLQGKTVRDVALRGKWISKRESGKRRKEDHNLRKSKDKKERVTDSSAKPSSNLAARPNVPPYSLPMLPFDNDDDISYKDIGGRTGQLLENNDQLFKKVSVNLTSLQVQENIALLCQARNNLFAIFNDMNDMPEVMKQMPPFPVKINEELAASILPIQT</sequence>
<feature type="region of interest" description="Disordered" evidence="1">
    <location>
        <begin position="18"/>
        <end position="64"/>
    </location>
</feature>
<reference evidence="3" key="1">
    <citation type="journal article" date="2017" name="Nat. Commun.">
        <title>The asparagus genome sheds light on the origin and evolution of a young Y chromosome.</title>
        <authorList>
            <person name="Harkess A."/>
            <person name="Zhou J."/>
            <person name="Xu C."/>
            <person name="Bowers J.E."/>
            <person name="Van der Hulst R."/>
            <person name="Ayyampalayam S."/>
            <person name="Mercati F."/>
            <person name="Riccardi P."/>
            <person name="McKain M.R."/>
            <person name="Kakrana A."/>
            <person name="Tang H."/>
            <person name="Ray J."/>
            <person name="Groenendijk J."/>
            <person name="Arikit S."/>
            <person name="Mathioni S.M."/>
            <person name="Nakano M."/>
            <person name="Shan H."/>
            <person name="Telgmann-Rauber A."/>
            <person name="Kanno A."/>
            <person name="Yue Z."/>
            <person name="Chen H."/>
            <person name="Li W."/>
            <person name="Chen Y."/>
            <person name="Xu X."/>
            <person name="Zhang Y."/>
            <person name="Luo S."/>
            <person name="Chen H."/>
            <person name="Gao J."/>
            <person name="Mao Z."/>
            <person name="Pires J.C."/>
            <person name="Luo M."/>
            <person name="Kudrna D."/>
            <person name="Wing R.A."/>
            <person name="Meyers B.C."/>
            <person name="Yi K."/>
            <person name="Kong H."/>
            <person name="Lavrijsen P."/>
            <person name="Sunseri F."/>
            <person name="Falavigna A."/>
            <person name="Ye Y."/>
            <person name="Leebens-Mack J.H."/>
            <person name="Chen G."/>
        </authorList>
    </citation>
    <scope>NUCLEOTIDE SEQUENCE [LARGE SCALE GENOMIC DNA]</scope>
    <source>
        <strain evidence="3">cv. DH0086</strain>
    </source>
</reference>
<dbReference type="PANTHER" id="PTHR14000">
    <property type="entry name" value="FINGER CCCH DOMAIN PROTEIN, PUTATIVE (DUF3755)-RELATED"/>
    <property type="match status" value="1"/>
</dbReference>
<dbReference type="Gramene" id="ONK57862">
    <property type="protein sequence ID" value="ONK57862"/>
    <property type="gene ID" value="A4U43_C09F4970"/>
</dbReference>
<dbReference type="InterPro" id="IPR022228">
    <property type="entry name" value="DUF3755"/>
</dbReference>
<keyword evidence="3" id="KW-1185">Reference proteome</keyword>
<dbReference type="PANTHER" id="PTHR14000:SF1">
    <property type="entry name" value="HISTONE H2A DEUBIQUITINASE (DUF3755)"/>
    <property type="match status" value="1"/>
</dbReference>
<dbReference type="AlphaFoldDB" id="A0A5P1E5E0"/>
<dbReference type="Proteomes" id="UP000243459">
    <property type="component" value="Chromosome 9"/>
</dbReference>
<protein>
    <submittedName>
        <fullName evidence="2">Uncharacterized protein</fullName>
    </submittedName>
</protein>
<name>A0A5P1E5E0_ASPOF</name>
<gene>
    <name evidence="2" type="ORF">A4U43_C09F4970</name>
</gene>
<feature type="compositionally biased region" description="Polar residues" evidence="1">
    <location>
        <begin position="45"/>
        <end position="54"/>
    </location>
</feature>
<dbReference type="Pfam" id="PF12579">
    <property type="entry name" value="DUF3755"/>
    <property type="match status" value="1"/>
</dbReference>
<organism evidence="2 3">
    <name type="scientific">Asparagus officinalis</name>
    <name type="common">Garden asparagus</name>
    <dbReference type="NCBI Taxonomy" id="4686"/>
    <lineage>
        <taxon>Eukaryota</taxon>
        <taxon>Viridiplantae</taxon>
        <taxon>Streptophyta</taxon>
        <taxon>Embryophyta</taxon>
        <taxon>Tracheophyta</taxon>
        <taxon>Spermatophyta</taxon>
        <taxon>Magnoliopsida</taxon>
        <taxon>Liliopsida</taxon>
        <taxon>Asparagales</taxon>
        <taxon>Asparagaceae</taxon>
        <taxon>Asparagoideae</taxon>
        <taxon>Asparagus</taxon>
    </lineage>
</organism>
<accession>A0A5P1E5E0</accession>
<evidence type="ECO:0000313" key="3">
    <source>
        <dbReference type="Proteomes" id="UP000243459"/>
    </source>
</evidence>
<evidence type="ECO:0000256" key="1">
    <source>
        <dbReference type="SAM" id="MobiDB-lite"/>
    </source>
</evidence>